<evidence type="ECO:0000313" key="2">
    <source>
        <dbReference type="Proteomes" id="UP000294604"/>
    </source>
</evidence>
<dbReference type="PROSITE" id="PS51257">
    <property type="entry name" value="PROKAR_LIPOPROTEIN"/>
    <property type="match status" value="1"/>
</dbReference>
<comment type="caution">
    <text evidence="1">The sequence shown here is derived from an EMBL/GenBank/DDBJ whole genome shotgun (WGS) entry which is preliminary data.</text>
</comment>
<dbReference type="EMBL" id="PECL01000007">
    <property type="protein sequence ID" value="TEA06500.1"/>
    <property type="molecule type" value="Genomic_DNA"/>
</dbReference>
<evidence type="ECO:0000313" key="1">
    <source>
        <dbReference type="EMBL" id="TEA06500.1"/>
    </source>
</evidence>
<accession>A0A4R8SW26</accession>
<dbReference type="Proteomes" id="UP000294604">
    <property type="component" value="Unassembled WGS sequence"/>
</dbReference>
<sequence>MVWWVERVGFGDAQMRRVKCVSLIALIFVTAASCPRDPGKYDANSTDSARSERLASDSWLAPAEVAHGGFRGNALVDREAVSRKYRKGVVNDYRENVTREIQTALADGWVITYAQCGPTHPRALPNPDMGRQSESMVAFVDLQKSADDLDHSAFAELTAYAHKQQRDGSGPNEVGVRIVAYPPYHSDKGWPRLPVVKYEDTCLANPDAPTAGTWSTSAFPDGLIVGLSRSQPLNEKGEPDKTAQ</sequence>
<dbReference type="AlphaFoldDB" id="A0A4R8SW26"/>
<gene>
    <name evidence="1" type="ORF">CCUG60884_01638</name>
</gene>
<proteinExistence type="predicted"/>
<organism evidence="1 2">
    <name type="scientific">Mycobacteroides salmoniphilum</name>
    <dbReference type="NCBI Taxonomy" id="404941"/>
    <lineage>
        <taxon>Bacteria</taxon>
        <taxon>Bacillati</taxon>
        <taxon>Actinomycetota</taxon>
        <taxon>Actinomycetes</taxon>
        <taxon>Mycobacteriales</taxon>
        <taxon>Mycobacteriaceae</taxon>
        <taxon>Mycobacteroides</taxon>
    </lineage>
</organism>
<reference evidence="1 2" key="1">
    <citation type="journal article" date="2019" name="Sci. Rep.">
        <title>Extended insight into the Mycobacterium chelonae-abscessus complex through whole genome sequencing of Mycobacterium salmoniphilum outbreak and Mycobacterium salmoniphilum-like strains.</title>
        <authorList>
            <person name="Behra P.R.K."/>
            <person name="Das S."/>
            <person name="Pettersson B.M.F."/>
            <person name="Shirreff L."/>
            <person name="DuCote T."/>
            <person name="Jacobsson K.G."/>
            <person name="Ennis D.G."/>
            <person name="Kirsebom L.A."/>
        </authorList>
    </citation>
    <scope>NUCLEOTIDE SEQUENCE [LARGE SCALE GENOMIC DNA]</scope>
    <source>
        <strain evidence="1 2">CCUG 60884</strain>
    </source>
</reference>
<name>A0A4R8SW26_9MYCO</name>
<protein>
    <recommendedName>
        <fullName evidence="3">Lipoprotein</fullName>
    </recommendedName>
</protein>
<evidence type="ECO:0008006" key="3">
    <source>
        <dbReference type="Google" id="ProtNLM"/>
    </source>
</evidence>
<dbReference type="STRING" id="404941.GCA_002013645_03060"/>